<name>A0A4P9YLH2_ROZAC</name>
<accession>A0A4P9YLH2</accession>
<evidence type="ECO:0000313" key="1">
    <source>
        <dbReference type="EMBL" id="RKP19360.1"/>
    </source>
</evidence>
<protein>
    <submittedName>
        <fullName evidence="1">Uncharacterized protein</fullName>
    </submittedName>
</protein>
<dbReference type="AlphaFoldDB" id="A0A4P9YLH2"/>
<gene>
    <name evidence="1" type="ORF">ROZALSC1DRAFT_29027</name>
</gene>
<proteinExistence type="predicted"/>
<dbReference type="EMBL" id="ML005238">
    <property type="protein sequence ID" value="RKP19360.1"/>
    <property type="molecule type" value="Genomic_DNA"/>
</dbReference>
<reference evidence="2" key="1">
    <citation type="journal article" date="2018" name="Nat. Microbiol.">
        <title>Leveraging single-cell genomics to expand the fungal tree of life.</title>
        <authorList>
            <person name="Ahrendt S.R."/>
            <person name="Quandt C.A."/>
            <person name="Ciobanu D."/>
            <person name="Clum A."/>
            <person name="Salamov A."/>
            <person name="Andreopoulos B."/>
            <person name="Cheng J.F."/>
            <person name="Woyke T."/>
            <person name="Pelin A."/>
            <person name="Henrissat B."/>
            <person name="Reynolds N.K."/>
            <person name="Benny G.L."/>
            <person name="Smith M.E."/>
            <person name="James T.Y."/>
            <person name="Grigoriev I.V."/>
        </authorList>
    </citation>
    <scope>NUCLEOTIDE SEQUENCE [LARGE SCALE GENOMIC DNA]</scope>
    <source>
        <strain evidence="2">CSF55</strain>
    </source>
</reference>
<evidence type="ECO:0000313" key="2">
    <source>
        <dbReference type="Proteomes" id="UP000281549"/>
    </source>
</evidence>
<dbReference type="Proteomes" id="UP000281549">
    <property type="component" value="Unassembled WGS sequence"/>
</dbReference>
<organism evidence="1 2">
    <name type="scientific">Rozella allomycis (strain CSF55)</name>
    <dbReference type="NCBI Taxonomy" id="988480"/>
    <lineage>
        <taxon>Eukaryota</taxon>
        <taxon>Fungi</taxon>
        <taxon>Fungi incertae sedis</taxon>
        <taxon>Cryptomycota</taxon>
        <taxon>Cryptomycota incertae sedis</taxon>
        <taxon>Rozella</taxon>
    </lineage>
</organism>
<sequence>MVVNDDKDKKKGATNREYLRHRLKITKHLETKQAYGKNSRKQNASISQHSEQNFPLGAILTLEHETRLKVFKGSIITVTVTKDQMMDAIFHMPAVITRMRTQVYIFSATYIIDLGDDYLPSFSVAVVPENNEYAYNTRSASKLKPRQKLINC</sequence>